<dbReference type="AlphaFoldDB" id="A0A699HM63"/>
<evidence type="ECO:0000313" key="1">
    <source>
        <dbReference type="EMBL" id="GEY41557.1"/>
    </source>
</evidence>
<protein>
    <submittedName>
        <fullName evidence="1">Uncharacterized protein</fullName>
    </submittedName>
</protein>
<accession>A0A699HM63</accession>
<reference evidence="1" key="1">
    <citation type="journal article" date="2019" name="Sci. Rep.">
        <title>Draft genome of Tanacetum cinerariifolium, the natural source of mosquito coil.</title>
        <authorList>
            <person name="Yamashiro T."/>
            <person name="Shiraishi A."/>
            <person name="Satake H."/>
            <person name="Nakayama K."/>
        </authorList>
    </citation>
    <scope>NUCLEOTIDE SEQUENCE</scope>
</reference>
<comment type="caution">
    <text evidence="1">The sequence shown here is derived from an EMBL/GenBank/DDBJ whole genome shotgun (WGS) entry which is preliminary data.</text>
</comment>
<sequence>MRQPVKERLKVTEGGQNLRMKVCLNPSQVLECILALVLVKGVISEFSQELIFYLKFPSSGFRSFQLVFPRSRARYCSNVRVFISITLVPSDSDYEDSDS</sequence>
<proteinExistence type="predicted"/>
<dbReference type="EMBL" id="BKCJ010176671">
    <property type="protein sequence ID" value="GEY41557.1"/>
    <property type="molecule type" value="Genomic_DNA"/>
</dbReference>
<organism evidence="1">
    <name type="scientific">Tanacetum cinerariifolium</name>
    <name type="common">Dalmatian daisy</name>
    <name type="synonym">Chrysanthemum cinerariifolium</name>
    <dbReference type="NCBI Taxonomy" id="118510"/>
    <lineage>
        <taxon>Eukaryota</taxon>
        <taxon>Viridiplantae</taxon>
        <taxon>Streptophyta</taxon>
        <taxon>Embryophyta</taxon>
        <taxon>Tracheophyta</taxon>
        <taxon>Spermatophyta</taxon>
        <taxon>Magnoliopsida</taxon>
        <taxon>eudicotyledons</taxon>
        <taxon>Gunneridae</taxon>
        <taxon>Pentapetalae</taxon>
        <taxon>asterids</taxon>
        <taxon>campanulids</taxon>
        <taxon>Asterales</taxon>
        <taxon>Asteraceae</taxon>
        <taxon>Asteroideae</taxon>
        <taxon>Anthemideae</taxon>
        <taxon>Anthemidinae</taxon>
        <taxon>Tanacetum</taxon>
    </lineage>
</organism>
<name>A0A699HM63_TANCI</name>
<gene>
    <name evidence="1" type="ORF">Tci_413531</name>
</gene>